<keyword evidence="5 6" id="KW-0687">Ribonucleoprotein</keyword>
<dbReference type="PANTHER" id="PTHR11831:SF5">
    <property type="entry name" value="40S RIBOSOMAL PROTEIN S9"/>
    <property type="match status" value="1"/>
</dbReference>
<feature type="domain" description="Small ribosomal subunit protein uS4 N-terminal" evidence="9">
    <location>
        <begin position="5"/>
        <end position="102"/>
    </location>
</feature>
<reference evidence="10 11" key="1">
    <citation type="journal article" date="2012" name="J. Bacteriol.">
        <title>Draft Genome Sequence of an Ammonia-Oxidizing Archaeon, "Candidatus Nitrosopumilus sediminis" AR2, from Svalbard in the Arctic Circle.</title>
        <authorList>
            <person name="Park S.J."/>
            <person name="Kim J.G."/>
            <person name="Jung M.Y."/>
            <person name="Kim S.J."/>
            <person name="Cha I.T."/>
            <person name="Ghai R."/>
            <person name="Martin-Cuadrado A.B."/>
            <person name="Rodriguez-Valera F."/>
            <person name="Rhee S.K."/>
        </authorList>
    </citation>
    <scope>NUCLEOTIDE SEQUENCE [LARGE SCALE GENOMIC DNA]</scope>
    <source>
        <strain evidence="10 11">AR2</strain>
    </source>
</reference>
<evidence type="ECO:0000256" key="1">
    <source>
        <dbReference type="ARBA" id="ARBA00007465"/>
    </source>
</evidence>
<dbReference type="SUPFAM" id="SSF55174">
    <property type="entry name" value="Alpha-L RNA-binding motif"/>
    <property type="match status" value="1"/>
</dbReference>
<dbReference type="CDD" id="cd00165">
    <property type="entry name" value="S4"/>
    <property type="match status" value="1"/>
</dbReference>
<dbReference type="InterPro" id="IPR002942">
    <property type="entry name" value="S4_RNA-bd"/>
</dbReference>
<sequence>MGDPKYPRKVWRKPKRPLNYELKMDELKTLGTFGLRTKRELWKAHTELSRVRHQARSLLALRQEIRAEKEPILMNSLARIGLVSSDATLDDVLNLNATDLLSRRLQTIVTKKLGFKTPYQARQAVIHGHIMIGERKVNIPSYTVTVDEENSVHFAPESKIPEMLEKTKKEEPVVEATEEETEGEAPKEATEEKTVETPAEAPKDETSSTE</sequence>
<dbReference type="HOGENOM" id="CLU_089738_1_1_2"/>
<evidence type="ECO:0000313" key="10">
    <source>
        <dbReference type="EMBL" id="AFS82125.1"/>
    </source>
</evidence>
<dbReference type="KEGG" id="nir:NSED_01565"/>
<dbReference type="PANTHER" id="PTHR11831">
    <property type="entry name" value="30S 40S RIBOSOMAL PROTEIN"/>
    <property type="match status" value="1"/>
</dbReference>
<dbReference type="InterPro" id="IPR022802">
    <property type="entry name" value="Ribosomal_uS4_arc"/>
</dbReference>
<dbReference type="OrthoDB" id="10429at2157"/>
<gene>
    <name evidence="10" type="primary">rps4p</name>
    <name evidence="6" type="synonym">rps4</name>
    <name evidence="10" type="ORF">NSED_01565</name>
</gene>
<comment type="similarity">
    <text evidence="1 6">Belongs to the universal ribosomal protein uS4 family.</text>
</comment>
<evidence type="ECO:0000256" key="2">
    <source>
        <dbReference type="ARBA" id="ARBA00022730"/>
    </source>
</evidence>
<evidence type="ECO:0000256" key="3">
    <source>
        <dbReference type="ARBA" id="ARBA00022884"/>
    </source>
</evidence>
<dbReference type="STRING" id="1229909.NSED_01565"/>
<evidence type="ECO:0000256" key="5">
    <source>
        <dbReference type="ARBA" id="ARBA00023274"/>
    </source>
</evidence>
<feature type="region of interest" description="Disordered" evidence="7">
    <location>
        <begin position="161"/>
        <end position="210"/>
    </location>
</feature>
<dbReference type="PROSITE" id="PS50889">
    <property type="entry name" value="S4"/>
    <property type="match status" value="1"/>
</dbReference>
<dbReference type="InterPro" id="IPR001912">
    <property type="entry name" value="Ribosomal_uS4_N"/>
</dbReference>
<dbReference type="AlphaFoldDB" id="K0BAW1"/>
<dbReference type="SMART" id="SM01390">
    <property type="entry name" value="Ribosomal_S4"/>
    <property type="match status" value="1"/>
</dbReference>
<feature type="compositionally biased region" description="Basic and acidic residues" evidence="7">
    <location>
        <begin position="161"/>
        <end position="172"/>
    </location>
</feature>
<dbReference type="GeneID" id="13697332"/>
<comment type="function">
    <text evidence="6">With S5 and S12 plays an important role in translational accuracy.</text>
</comment>
<evidence type="ECO:0000313" key="11">
    <source>
        <dbReference type="Proteomes" id="UP000006100"/>
    </source>
</evidence>
<evidence type="ECO:0000259" key="9">
    <source>
        <dbReference type="SMART" id="SM01390"/>
    </source>
</evidence>
<dbReference type="eggNOG" id="arCOG04239">
    <property type="taxonomic scope" value="Archaea"/>
</dbReference>
<keyword evidence="4 6" id="KW-0689">Ribosomal protein</keyword>
<dbReference type="GO" id="GO:0015935">
    <property type="term" value="C:small ribosomal subunit"/>
    <property type="evidence" value="ECO:0007669"/>
    <property type="project" value="InterPro"/>
</dbReference>
<dbReference type="PATRIC" id="fig|1229909.8.peg.327"/>
<keyword evidence="2 6" id="KW-0699">rRNA-binding</keyword>
<dbReference type="GO" id="GO:0003735">
    <property type="term" value="F:structural constituent of ribosome"/>
    <property type="evidence" value="ECO:0007669"/>
    <property type="project" value="InterPro"/>
</dbReference>
<organism evidence="10 11">
    <name type="scientific">Candidatus Nitrosopumilus sediminis</name>
    <dbReference type="NCBI Taxonomy" id="1229909"/>
    <lineage>
        <taxon>Archaea</taxon>
        <taxon>Nitrososphaerota</taxon>
        <taxon>Nitrososphaeria</taxon>
        <taxon>Nitrosopumilales</taxon>
        <taxon>Nitrosopumilaceae</taxon>
        <taxon>Nitrosopumilus</taxon>
    </lineage>
</organism>
<evidence type="ECO:0000256" key="6">
    <source>
        <dbReference type="HAMAP-Rule" id="MF_01306"/>
    </source>
</evidence>
<dbReference type="InterPro" id="IPR022801">
    <property type="entry name" value="Ribosomal_uS4"/>
</dbReference>
<evidence type="ECO:0000259" key="8">
    <source>
        <dbReference type="SMART" id="SM00363"/>
    </source>
</evidence>
<dbReference type="NCBIfam" id="TIGR01018">
    <property type="entry name" value="uS4_arch"/>
    <property type="match status" value="1"/>
</dbReference>
<dbReference type="GO" id="GO:0006412">
    <property type="term" value="P:translation"/>
    <property type="evidence" value="ECO:0007669"/>
    <property type="project" value="UniProtKB-UniRule"/>
</dbReference>
<dbReference type="Pfam" id="PF00163">
    <property type="entry name" value="Ribosomal_S4"/>
    <property type="match status" value="1"/>
</dbReference>
<dbReference type="RefSeq" id="WP_014964497.1">
    <property type="nucleotide sequence ID" value="NC_018656.1"/>
</dbReference>
<name>K0BAW1_9ARCH</name>
<feature type="domain" description="RNA-binding S4" evidence="8">
    <location>
        <begin position="103"/>
        <end position="168"/>
    </location>
</feature>
<evidence type="ECO:0000256" key="7">
    <source>
        <dbReference type="SAM" id="MobiDB-lite"/>
    </source>
</evidence>
<dbReference type="Gene3D" id="3.10.290.10">
    <property type="entry name" value="RNA-binding S4 domain"/>
    <property type="match status" value="1"/>
</dbReference>
<dbReference type="Pfam" id="PF01479">
    <property type="entry name" value="S4"/>
    <property type="match status" value="1"/>
</dbReference>
<dbReference type="HAMAP" id="MF_01306_A">
    <property type="entry name" value="Ribosomal_uS4_A"/>
    <property type="match status" value="1"/>
</dbReference>
<dbReference type="EMBL" id="CP003843">
    <property type="protein sequence ID" value="AFS82125.1"/>
    <property type="molecule type" value="Genomic_DNA"/>
</dbReference>
<keyword evidence="11" id="KW-1185">Reference proteome</keyword>
<dbReference type="GO" id="GO:0042274">
    <property type="term" value="P:ribosomal small subunit biogenesis"/>
    <property type="evidence" value="ECO:0007669"/>
    <property type="project" value="TreeGrafter"/>
</dbReference>
<feature type="compositionally biased region" description="Basic and acidic residues" evidence="7">
    <location>
        <begin position="184"/>
        <end position="210"/>
    </location>
</feature>
<proteinExistence type="inferred from homology"/>
<evidence type="ECO:0000256" key="4">
    <source>
        <dbReference type="ARBA" id="ARBA00022980"/>
    </source>
</evidence>
<dbReference type="Proteomes" id="UP000006100">
    <property type="component" value="Chromosome"/>
</dbReference>
<keyword evidence="3 6" id="KW-0694">RNA-binding</keyword>
<protein>
    <recommendedName>
        <fullName evidence="6">Small ribosomal subunit protein uS4</fullName>
    </recommendedName>
</protein>
<accession>K0BAW1</accession>
<comment type="subunit">
    <text evidence="6">Part of the 30S ribosomal subunit. Contacts protein S5. The interaction surface between S4 and S5 is involved in control of translational fidelity.</text>
</comment>
<comment type="function">
    <text evidence="6">One of the primary rRNA binding proteins, it binds directly to 16S rRNA where it nucleates assembly of the body of the 30S subunit.</text>
</comment>
<dbReference type="NCBIfam" id="NF003139">
    <property type="entry name" value="PRK04051.1"/>
    <property type="match status" value="1"/>
</dbReference>
<dbReference type="InterPro" id="IPR036986">
    <property type="entry name" value="S4_RNA-bd_sf"/>
</dbReference>
<dbReference type="InterPro" id="IPR005710">
    <property type="entry name" value="Ribosomal_uS4_euk/arc"/>
</dbReference>
<dbReference type="SMART" id="SM00363">
    <property type="entry name" value="S4"/>
    <property type="match status" value="1"/>
</dbReference>
<dbReference type="GO" id="GO:0019843">
    <property type="term" value="F:rRNA binding"/>
    <property type="evidence" value="ECO:0007669"/>
    <property type="project" value="UniProtKB-UniRule"/>
</dbReference>